<feature type="domain" description="RING/Ubox-like zinc-binding" evidence="2">
    <location>
        <begin position="54"/>
        <end position="102"/>
    </location>
</feature>
<reference evidence="3 4" key="1">
    <citation type="submission" date="2020-03" db="EMBL/GenBank/DDBJ databases">
        <title>Dissostichus mawsoni Genome sequencing and assembly.</title>
        <authorList>
            <person name="Park H."/>
        </authorList>
    </citation>
    <scope>NUCLEOTIDE SEQUENCE [LARGE SCALE GENOMIC DNA]</scope>
    <source>
        <strain evidence="3">DM0001</strain>
        <tissue evidence="3">Muscle</tissue>
    </source>
</reference>
<accession>A0A7J5XWU4</accession>
<dbReference type="Proteomes" id="UP000518266">
    <property type="component" value="Unassembled WGS sequence"/>
</dbReference>
<comment type="caution">
    <text evidence="3">The sequence shown here is derived from an EMBL/GenBank/DDBJ whole genome shotgun (WGS) entry which is preliminary data.</text>
</comment>
<evidence type="ECO:0000259" key="2">
    <source>
        <dbReference type="Pfam" id="PF17978"/>
    </source>
</evidence>
<protein>
    <submittedName>
        <fullName evidence="3">Uncharacterized protein</fullName>
    </submittedName>
</protein>
<feature type="non-terminal residue" evidence="3">
    <location>
        <position position="1"/>
    </location>
</feature>
<organism evidence="3 4">
    <name type="scientific">Dissostichus mawsoni</name>
    <name type="common">Antarctic cod</name>
    <dbReference type="NCBI Taxonomy" id="36200"/>
    <lineage>
        <taxon>Eukaryota</taxon>
        <taxon>Metazoa</taxon>
        <taxon>Chordata</taxon>
        <taxon>Craniata</taxon>
        <taxon>Vertebrata</taxon>
        <taxon>Euteleostomi</taxon>
        <taxon>Actinopterygii</taxon>
        <taxon>Neopterygii</taxon>
        <taxon>Teleostei</taxon>
        <taxon>Neoteleostei</taxon>
        <taxon>Acanthomorphata</taxon>
        <taxon>Eupercaria</taxon>
        <taxon>Perciformes</taxon>
        <taxon>Notothenioidei</taxon>
        <taxon>Nototheniidae</taxon>
        <taxon>Dissostichus</taxon>
    </lineage>
</organism>
<evidence type="ECO:0000313" key="3">
    <source>
        <dbReference type="EMBL" id="KAF3841595.1"/>
    </source>
</evidence>
<gene>
    <name evidence="3" type="ORF">F7725_023546</name>
</gene>
<dbReference type="InterPro" id="IPR041565">
    <property type="entry name" value="Parkin_Znf-RING"/>
</dbReference>
<evidence type="ECO:0000259" key="1">
    <source>
        <dbReference type="Pfam" id="PF17976"/>
    </source>
</evidence>
<proteinExistence type="predicted"/>
<dbReference type="OrthoDB" id="1431934at2759"/>
<keyword evidence="4" id="KW-1185">Reference proteome</keyword>
<dbReference type="Gene3D" id="2.20.25.20">
    <property type="match status" value="1"/>
</dbReference>
<feature type="domain" description="Parkin RING/Ubox like zinc-binding" evidence="1">
    <location>
        <begin position="19"/>
        <end position="53"/>
    </location>
</feature>
<dbReference type="Pfam" id="PF17976">
    <property type="entry name" value="zf-RING_12"/>
    <property type="match status" value="1"/>
</dbReference>
<dbReference type="InterPro" id="IPR041170">
    <property type="entry name" value="Znf-RING_14"/>
</dbReference>
<name>A0A7J5XWU4_DISMA</name>
<sequence>MLTQVRGRTHNADSGQGEGLIMLTQGPSCWDDVLLRGRIRGVCQSDGCQGNEAVRLREGQFFLHAEVGYTLPCAAGCTDSLIKELHHFRILGEEQYGRYLQFGAERCLLLIGGLMCPSAGCGAGLVPPPGIKRLQCDPRLGCGFIFCRDCRGGGHEGVSSHTGPAHSSRPTGFRTHNADPCQGLGLIMLTHVRVRTHNADPCQGLGLIMLTH</sequence>
<dbReference type="InterPro" id="IPR047534">
    <property type="entry name" value="BRcat_RBR_parkin"/>
</dbReference>
<dbReference type="AlphaFoldDB" id="A0A7J5XWU4"/>
<dbReference type="Pfam" id="PF17978">
    <property type="entry name" value="zf-RING_14"/>
    <property type="match status" value="1"/>
</dbReference>
<dbReference type="EMBL" id="JAAKFY010000019">
    <property type="protein sequence ID" value="KAF3841595.1"/>
    <property type="molecule type" value="Genomic_DNA"/>
</dbReference>
<evidence type="ECO:0000313" key="4">
    <source>
        <dbReference type="Proteomes" id="UP000518266"/>
    </source>
</evidence>
<dbReference type="CDD" id="cd20340">
    <property type="entry name" value="BRcat_RBR_parkin"/>
    <property type="match status" value="1"/>
</dbReference>